<feature type="chain" id="PRO_5006694396" evidence="1">
    <location>
        <begin position="22"/>
        <end position="148"/>
    </location>
</feature>
<organism evidence="2 3">
    <name type="scientific">Yersinia thracica</name>
    <dbReference type="NCBI Taxonomy" id="2890319"/>
    <lineage>
        <taxon>Bacteria</taxon>
        <taxon>Pseudomonadati</taxon>
        <taxon>Pseudomonadota</taxon>
        <taxon>Gammaproteobacteria</taxon>
        <taxon>Enterobacterales</taxon>
        <taxon>Yersiniaceae</taxon>
        <taxon>Yersinia</taxon>
    </lineage>
</organism>
<feature type="signal peptide" evidence="1">
    <location>
        <begin position="1"/>
        <end position="21"/>
    </location>
</feature>
<reference evidence="3" key="1">
    <citation type="submission" date="2015-03" db="EMBL/GenBank/DDBJ databases">
        <authorList>
            <consortium name="Pathogen Informatics"/>
            <person name="Murphy D."/>
        </authorList>
    </citation>
    <scope>NUCLEOTIDE SEQUENCE [LARGE SCALE GENOMIC DNA]</scope>
    <source>
        <strain evidence="3">IP6945</strain>
    </source>
</reference>
<evidence type="ECO:0000256" key="1">
    <source>
        <dbReference type="SAM" id="SignalP"/>
    </source>
</evidence>
<name>A0A0T9P6S9_9GAMM</name>
<keyword evidence="1" id="KW-0732">Signal</keyword>
<dbReference type="EMBL" id="CQAW01000005">
    <property type="protein sequence ID" value="CNH48801.1"/>
    <property type="molecule type" value="Genomic_DNA"/>
</dbReference>
<dbReference type="RefSeq" id="WP_050113532.1">
    <property type="nucleotide sequence ID" value="NZ_CABHXQ010000049.1"/>
</dbReference>
<dbReference type="Proteomes" id="UP000041882">
    <property type="component" value="Unassembled WGS sequence"/>
</dbReference>
<evidence type="ECO:0000313" key="2">
    <source>
        <dbReference type="EMBL" id="CNH48801.1"/>
    </source>
</evidence>
<keyword evidence="3" id="KW-1185">Reference proteome</keyword>
<evidence type="ECO:0000313" key="3">
    <source>
        <dbReference type="Proteomes" id="UP000041882"/>
    </source>
</evidence>
<dbReference type="AlphaFoldDB" id="A0A0T9P6S9"/>
<protein>
    <submittedName>
        <fullName evidence="2">Uncharacterized protein</fullName>
    </submittedName>
</protein>
<sequence length="148" mass="16389">MTVRSLLILLLSLSFIPLCQAVYNPKEYNIWHIQGGVLYGATQTEDEEPVLISIAGPTTHWANMVISLMATEPCDITQTTTEFAFNNDLFTVEYGCLTTAGQTLISYTLHDAAKVNKLYSQLKSGFTVTLDKRIKVWAANIGTPINND</sequence>
<accession>A0A0T9P6S9</accession>
<proteinExistence type="predicted"/>
<gene>
    <name evidence="2" type="ORF">ERS008472_01573</name>
</gene>